<organism evidence="1 2">
    <name type="scientific">Palleronia marisminoris</name>
    <dbReference type="NCBI Taxonomy" id="315423"/>
    <lineage>
        <taxon>Bacteria</taxon>
        <taxon>Pseudomonadati</taxon>
        <taxon>Pseudomonadota</taxon>
        <taxon>Alphaproteobacteria</taxon>
        <taxon>Rhodobacterales</taxon>
        <taxon>Roseobacteraceae</taxon>
        <taxon>Palleronia</taxon>
    </lineage>
</organism>
<dbReference type="InterPro" id="IPR010297">
    <property type="entry name" value="DUF900_hydrolase"/>
</dbReference>
<dbReference type="Gene3D" id="2.160.20.80">
    <property type="entry name" value="E3 ubiquitin-protein ligase SopA"/>
    <property type="match status" value="1"/>
</dbReference>
<dbReference type="InterPro" id="IPR029058">
    <property type="entry name" value="AB_hydrolase_fold"/>
</dbReference>
<name>A0A1Y5SBA3_9RHOB</name>
<dbReference type="EMBL" id="FWFV01000003">
    <property type="protein sequence ID" value="SLN35666.1"/>
    <property type="molecule type" value="Genomic_DNA"/>
</dbReference>
<protein>
    <submittedName>
        <fullName evidence="1">Secreted effector protein pipB2</fullName>
    </submittedName>
</protein>
<dbReference type="SUPFAM" id="SSF141571">
    <property type="entry name" value="Pentapeptide repeat-like"/>
    <property type="match status" value="1"/>
</dbReference>
<dbReference type="Gene3D" id="3.40.50.1820">
    <property type="entry name" value="alpha/beta hydrolase"/>
    <property type="match status" value="1"/>
</dbReference>
<dbReference type="Pfam" id="PF05990">
    <property type="entry name" value="DUF900"/>
    <property type="match status" value="1"/>
</dbReference>
<reference evidence="1 2" key="1">
    <citation type="submission" date="2017-03" db="EMBL/GenBank/DDBJ databases">
        <authorList>
            <person name="Afonso C.L."/>
            <person name="Miller P.J."/>
            <person name="Scott M.A."/>
            <person name="Spackman E."/>
            <person name="Goraichik I."/>
            <person name="Dimitrov K.M."/>
            <person name="Suarez D.L."/>
            <person name="Swayne D.E."/>
        </authorList>
    </citation>
    <scope>NUCLEOTIDE SEQUENCE [LARGE SCALE GENOMIC DNA]</scope>
    <source>
        <strain evidence="1 2">CECT 7066</strain>
    </source>
</reference>
<dbReference type="PANTHER" id="PTHR36513">
    <property type="entry name" value="ABC TRANSMEMBRANE TYPE-1 DOMAIN-CONTAINING PROTEIN"/>
    <property type="match status" value="1"/>
</dbReference>
<dbReference type="PANTHER" id="PTHR36513:SF1">
    <property type="entry name" value="TRANSMEMBRANE PROTEIN"/>
    <property type="match status" value="1"/>
</dbReference>
<accession>A0A1Y5SBA3</accession>
<gene>
    <name evidence="1" type="primary">pipB2</name>
    <name evidence="1" type="ORF">PAM7066_01495</name>
</gene>
<dbReference type="RefSeq" id="WP_175484593.1">
    <property type="nucleotide sequence ID" value="NZ_FOPF01000003.1"/>
</dbReference>
<dbReference type="InterPro" id="IPR001646">
    <property type="entry name" value="5peptide_repeat"/>
</dbReference>
<dbReference type="Proteomes" id="UP000193870">
    <property type="component" value="Unassembled WGS sequence"/>
</dbReference>
<sequence length="519" mass="57736">MANDDHAMWLREGVKKWNYRRKKIEFSPDLSGLNFFAYLPPDFRDSPKTSRYFEGIDLSGANLSRANLSGLNFYKAKFGGADMAESNLSLSNFSEADFKDANLRGANAENSFFRNSLFENTVMIGLRLDGADVGGAIIISIQASESEIQGLRAQRADVFASRSDYLSREVISGRDRDTSTFREMKPQGSTVKKTRKNRYDVFFATNRGPLYNRGELTGFGGELAKEISHGVCEVIVPEGHRIGSLGSPLWKRLINRQDDRLRLDHLISLDADLFWRYVRDTARSMKDRTHLTIFIHGFNTDFEEAVLRSAQIGYDLGLGQGMGLFSWPSKGSPFKYTVDEASAEASKYHLAEFIGEAAEQSATGRLNVIAHSMGCRCLIGALEVLANGKTSTLKKINQVVMAAADVDTAIMPHQGKYAVKHCKRVTSYVSDMDDALKASGWLHGYPRVGITPPTFVLKGMDTVLVNDLELGGFAHGYLSSSRVVLTDIYSILKRNLAPEERHALVAMSEGTSKFWRIKN</sequence>
<keyword evidence="2" id="KW-1185">Reference proteome</keyword>
<dbReference type="Pfam" id="PF00805">
    <property type="entry name" value="Pentapeptide"/>
    <property type="match status" value="1"/>
</dbReference>
<evidence type="ECO:0000313" key="1">
    <source>
        <dbReference type="EMBL" id="SLN35666.1"/>
    </source>
</evidence>
<dbReference type="AlphaFoldDB" id="A0A1Y5SBA3"/>
<evidence type="ECO:0000313" key="2">
    <source>
        <dbReference type="Proteomes" id="UP000193870"/>
    </source>
</evidence>
<proteinExistence type="predicted"/>